<keyword evidence="2" id="KW-1185">Reference proteome</keyword>
<dbReference type="RefSeq" id="WP_195169210.1">
    <property type="nucleotide sequence ID" value="NZ_CP062983.1"/>
</dbReference>
<reference evidence="1 2" key="1">
    <citation type="submission" date="2020-02" db="EMBL/GenBank/DDBJ databases">
        <authorList>
            <person name="Zheng R.K."/>
            <person name="Sun C.M."/>
        </authorList>
    </citation>
    <scope>NUCLEOTIDE SEQUENCE [LARGE SCALE GENOMIC DNA]</scope>
    <source>
        <strain evidence="2">rifampicinis</strain>
    </source>
</reference>
<dbReference type="PANTHER" id="PTHR36441">
    <property type="entry name" value="HYPOTHETICAL CYTOSOLIC PROTEIN"/>
    <property type="match status" value="1"/>
</dbReference>
<sequence length="98" mass="11125">MAKAIIGLCELEFYLPDSMSLKDKRSIVKSLLKRVHQQFNVAASETDLLDSVQSAKIAIVSVSNSNRHLQSMMQNVISWIESHYPQAMIVQENIETLY</sequence>
<dbReference type="AlphaFoldDB" id="A0A7S8E686"/>
<name>A0A7S8E686_9CHLR</name>
<accession>A0A7S8E686</accession>
<organism evidence="1 2">
    <name type="scientific">Phototrophicus methaneseepsis</name>
    <dbReference type="NCBI Taxonomy" id="2710758"/>
    <lineage>
        <taxon>Bacteria</taxon>
        <taxon>Bacillati</taxon>
        <taxon>Chloroflexota</taxon>
        <taxon>Candidatus Thermofontia</taxon>
        <taxon>Phototrophicales</taxon>
        <taxon>Phototrophicaceae</taxon>
        <taxon>Phototrophicus</taxon>
    </lineage>
</organism>
<dbReference type="InterPro" id="IPR007546">
    <property type="entry name" value="DUF503"/>
</dbReference>
<dbReference type="InterPro" id="IPR036746">
    <property type="entry name" value="TT1725-like_sf"/>
</dbReference>
<proteinExistence type="predicted"/>
<dbReference type="Pfam" id="PF04456">
    <property type="entry name" value="DUF503"/>
    <property type="match status" value="1"/>
</dbReference>
<evidence type="ECO:0000313" key="1">
    <source>
        <dbReference type="EMBL" id="QPC81137.1"/>
    </source>
</evidence>
<dbReference type="PANTHER" id="PTHR36441:SF1">
    <property type="entry name" value="DUF503 DOMAIN-CONTAINING PROTEIN"/>
    <property type="match status" value="1"/>
</dbReference>
<gene>
    <name evidence="1" type="ORF">G4Y79_15650</name>
</gene>
<protein>
    <submittedName>
        <fullName evidence="1">DUF503 domain-containing protein</fullName>
    </submittedName>
</protein>
<dbReference type="Proteomes" id="UP000594468">
    <property type="component" value="Chromosome"/>
</dbReference>
<dbReference type="KEGG" id="pmet:G4Y79_15650"/>
<dbReference type="EMBL" id="CP062983">
    <property type="protein sequence ID" value="QPC81137.1"/>
    <property type="molecule type" value="Genomic_DNA"/>
</dbReference>
<dbReference type="Gene3D" id="3.30.70.1120">
    <property type="entry name" value="TT1725-like"/>
    <property type="match status" value="1"/>
</dbReference>
<evidence type="ECO:0000313" key="2">
    <source>
        <dbReference type="Proteomes" id="UP000594468"/>
    </source>
</evidence>
<dbReference type="SUPFAM" id="SSF103007">
    <property type="entry name" value="Hypothetical protein TT1725"/>
    <property type="match status" value="1"/>
</dbReference>